<dbReference type="GO" id="GO:0004930">
    <property type="term" value="F:G protein-coupled receptor activity"/>
    <property type="evidence" value="ECO:0007669"/>
    <property type="project" value="UniProtKB-KW"/>
</dbReference>
<evidence type="ECO:0000256" key="7">
    <source>
        <dbReference type="ARBA" id="ARBA00023170"/>
    </source>
</evidence>
<accession>A0A8X6FKV5</accession>
<comment type="similarity">
    <text evidence="2">Belongs to the G-protein coupled receptor 1 family.</text>
</comment>
<dbReference type="GO" id="GO:0005886">
    <property type="term" value="C:plasma membrane"/>
    <property type="evidence" value="ECO:0007669"/>
    <property type="project" value="TreeGrafter"/>
</dbReference>
<gene>
    <name evidence="12" type="primary">AVEN_266283_1</name>
    <name evidence="12" type="ORF">TNCT_538561</name>
</gene>
<keyword evidence="8" id="KW-0807">Transducer</keyword>
<dbReference type="Gene3D" id="1.20.1070.10">
    <property type="entry name" value="Rhodopsin 7-helix transmembrane proteins"/>
    <property type="match status" value="1"/>
</dbReference>
<evidence type="ECO:0000313" key="12">
    <source>
        <dbReference type="EMBL" id="GFQ82868.1"/>
    </source>
</evidence>
<evidence type="ECO:0000256" key="3">
    <source>
        <dbReference type="ARBA" id="ARBA00022692"/>
    </source>
</evidence>
<evidence type="ECO:0000256" key="1">
    <source>
        <dbReference type="ARBA" id="ARBA00004141"/>
    </source>
</evidence>
<dbReference type="CDD" id="cd00637">
    <property type="entry name" value="7tm_classA_rhodopsin-like"/>
    <property type="match status" value="1"/>
</dbReference>
<keyword evidence="7" id="KW-0675">Receptor</keyword>
<keyword evidence="13" id="KW-1185">Reference proteome</keyword>
<keyword evidence="6 9" id="KW-0472">Membrane</keyword>
<feature type="domain" description="G-protein coupled receptors family 1 profile" evidence="11">
    <location>
        <begin position="1"/>
        <end position="61"/>
    </location>
</feature>
<dbReference type="InterPro" id="IPR000276">
    <property type="entry name" value="GPCR_Rhodpsn"/>
</dbReference>
<dbReference type="EMBL" id="BMAO01012635">
    <property type="protein sequence ID" value="GFQ82868.1"/>
    <property type="molecule type" value="Genomic_DNA"/>
</dbReference>
<keyword evidence="4 9" id="KW-1133">Transmembrane helix</keyword>
<feature type="chain" id="PRO_5036505854" description="G-protein coupled receptors family 1 profile domain-containing protein" evidence="10">
    <location>
        <begin position="19"/>
        <end position="135"/>
    </location>
</feature>
<comment type="subcellular location">
    <subcellularLocation>
        <location evidence="1">Membrane</location>
        <topology evidence="1">Multi-pass membrane protein</topology>
    </subcellularLocation>
</comment>
<organism evidence="12 13">
    <name type="scientific">Trichonephila clavata</name>
    <name type="common">Joro spider</name>
    <name type="synonym">Nephila clavata</name>
    <dbReference type="NCBI Taxonomy" id="2740835"/>
    <lineage>
        <taxon>Eukaryota</taxon>
        <taxon>Metazoa</taxon>
        <taxon>Ecdysozoa</taxon>
        <taxon>Arthropoda</taxon>
        <taxon>Chelicerata</taxon>
        <taxon>Arachnida</taxon>
        <taxon>Araneae</taxon>
        <taxon>Araneomorphae</taxon>
        <taxon>Entelegynae</taxon>
        <taxon>Araneoidea</taxon>
        <taxon>Nephilidae</taxon>
        <taxon>Trichonephila</taxon>
    </lineage>
</organism>
<feature type="transmembrane region" description="Helical" evidence="9">
    <location>
        <begin position="42"/>
        <end position="61"/>
    </location>
</feature>
<evidence type="ECO:0000256" key="10">
    <source>
        <dbReference type="SAM" id="SignalP"/>
    </source>
</evidence>
<dbReference type="Proteomes" id="UP000887116">
    <property type="component" value="Unassembled WGS sequence"/>
</dbReference>
<dbReference type="PANTHER" id="PTHR45695:SF9">
    <property type="entry name" value="LEUCOKININ RECEPTOR"/>
    <property type="match status" value="1"/>
</dbReference>
<keyword evidence="3 9" id="KW-0812">Transmembrane</keyword>
<comment type="caution">
    <text evidence="12">The sequence shown here is derived from an EMBL/GenBank/DDBJ whole genome shotgun (WGS) entry which is preliminary data.</text>
</comment>
<keyword evidence="10" id="KW-0732">Signal</keyword>
<sequence length="135" mass="15432">MACIVLCGFVICWSPVQVTTLYSEYWHSASQYGELPDWFEGFRYFSVFLAYFNSALNPLLYGGLNNNFRQSFCNVLKCQYARQPRRPKFSRKSRTTLMSGLNGSPSSGRINGIGPPSRTFEMRSINPRKESNICT</sequence>
<name>A0A8X6FKV5_TRICU</name>
<dbReference type="SUPFAM" id="SSF81321">
    <property type="entry name" value="Family A G protein-coupled receptor-like"/>
    <property type="match status" value="1"/>
</dbReference>
<dbReference type="OrthoDB" id="6422801at2759"/>
<keyword evidence="5" id="KW-0297">G-protein coupled receptor</keyword>
<evidence type="ECO:0000256" key="5">
    <source>
        <dbReference type="ARBA" id="ARBA00023040"/>
    </source>
</evidence>
<proteinExistence type="inferred from homology"/>
<dbReference type="PROSITE" id="PS50262">
    <property type="entry name" value="G_PROTEIN_RECEP_F1_2"/>
    <property type="match status" value="1"/>
</dbReference>
<dbReference type="PANTHER" id="PTHR45695">
    <property type="entry name" value="LEUCOKININ RECEPTOR-RELATED"/>
    <property type="match status" value="1"/>
</dbReference>
<evidence type="ECO:0000256" key="2">
    <source>
        <dbReference type="ARBA" id="ARBA00010663"/>
    </source>
</evidence>
<evidence type="ECO:0000256" key="9">
    <source>
        <dbReference type="SAM" id="Phobius"/>
    </source>
</evidence>
<feature type="signal peptide" evidence="10">
    <location>
        <begin position="1"/>
        <end position="18"/>
    </location>
</feature>
<evidence type="ECO:0000256" key="8">
    <source>
        <dbReference type="ARBA" id="ARBA00023224"/>
    </source>
</evidence>
<dbReference type="AlphaFoldDB" id="A0A8X6FKV5"/>
<dbReference type="InterPro" id="IPR017452">
    <property type="entry name" value="GPCR_Rhodpsn_7TM"/>
</dbReference>
<evidence type="ECO:0000256" key="6">
    <source>
        <dbReference type="ARBA" id="ARBA00023136"/>
    </source>
</evidence>
<evidence type="ECO:0000259" key="11">
    <source>
        <dbReference type="PROSITE" id="PS50262"/>
    </source>
</evidence>
<evidence type="ECO:0000256" key="4">
    <source>
        <dbReference type="ARBA" id="ARBA00022989"/>
    </source>
</evidence>
<evidence type="ECO:0000313" key="13">
    <source>
        <dbReference type="Proteomes" id="UP000887116"/>
    </source>
</evidence>
<protein>
    <recommendedName>
        <fullName evidence="11">G-protein coupled receptors family 1 profile domain-containing protein</fullName>
    </recommendedName>
</protein>
<reference evidence="12" key="1">
    <citation type="submission" date="2020-07" db="EMBL/GenBank/DDBJ databases">
        <title>Multicomponent nature underlies the extraordinary mechanical properties of spider dragline silk.</title>
        <authorList>
            <person name="Kono N."/>
            <person name="Nakamura H."/>
            <person name="Mori M."/>
            <person name="Yoshida Y."/>
            <person name="Ohtoshi R."/>
            <person name="Malay A.D."/>
            <person name="Moran D.A.P."/>
            <person name="Tomita M."/>
            <person name="Numata K."/>
            <person name="Arakawa K."/>
        </authorList>
    </citation>
    <scope>NUCLEOTIDE SEQUENCE</scope>
</reference>
<dbReference type="Pfam" id="PF00001">
    <property type="entry name" value="7tm_1"/>
    <property type="match status" value="1"/>
</dbReference>